<dbReference type="Pfam" id="PF00085">
    <property type="entry name" value="Thioredoxin"/>
    <property type="match status" value="1"/>
</dbReference>
<evidence type="ECO:0000256" key="8">
    <source>
        <dbReference type="PIRSR" id="PIRSR000077-1"/>
    </source>
</evidence>
<dbReference type="FunFam" id="3.40.30.10:FF:000001">
    <property type="entry name" value="Thioredoxin"/>
    <property type="match status" value="1"/>
</dbReference>
<dbReference type="PRINTS" id="PR00421">
    <property type="entry name" value="THIOREDOXIN"/>
</dbReference>
<evidence type="ECO:0000259" key="10">
    <source>
        <dbReference type="PROSITE" id="PS51352"/>
    </source>
</evidence>
<dbReference type="GO" id="GO:0045454">
    <property type="term" value="P:cell redox homeostasis"/>
    <property type="evidence" value="ECO:0007669"/>
    <property type="project" value="TreeGrafter"/>
</dbReference>
<dbReference type="InterPro" id="IPR036249">
    <property type="entry name" value="Thioredoxin-like_sf"/>
</dbReference>
<evidence type="ECO:0000256" key="3">
    <source>
        <dbReference type="ARBA" id="ARBA00022982"/>
    </source>
</evidence>
<dbReference type="Proteomes" id="UP000056502">
    <property type="component" value="Chromosome I"/>
</dbReference>
<evidence type="ECO:0000256" key="7">
    <source>
        <dbReference type="PIRNR" id="PIRNR000077"/>
    </source>
</evidence>
<reference evidence="11 12" key="1">
    <citation type="journal article" date="2015" name="Genome Announc.">
        <title>Whole-Genome Sequence of Leptospira interrogans Serovar Hardjo Subtype Hardjoprajitno Strain Norma, Isolated from Cattle in a Leptospirosis Outbreak in Brazil.</title>
        <authorList>
            <person name="Cosate M.R."/>
            <person name="Soares S.C."/>
            <person name="Mendes T.A."/>
            <person name="Raittz R.T."/>
            <person name="Moreira E.C."/>
            <person name="Leite R."/>
            <person name="Fernandes G.R."/>
            <person name="Haddad J.P."/>
            <person name="Ortega J.M."/>
        </authorList>
    </citation>
    <scope>NUCLEOTIDE SEQUENCE [LARGE SCALE GENOMIC DNA]</scope>
    <source>
        <strain evidence="11 12">Norma</strain>
    </source>
</reference>
<gene>
    <name evidence="11" type="ORF">G436_2016</name>
</gene>
<dbReference type="Gene3D" id="3.40.30.10">
    <property type="entry name" value="Glutaredoxin"/>
    <property type="match status" value="1"/>
</dbReference>
<feature type="active site" description="Nucleophile" evidence="8">
    <location>
        <position position="47"/>
    </location>
</feature>
<evidence type="ECO:0000256" key="9">
    <source>
        <dbReference type="PIRSR" id="PIRSR000077-4"/>
    </source>
</evidence>
<feature type="domain" description="Thioredoxin" evidence="10">
    <location>
        <begin position="10"/>
        <end position="119"/>
    </location>
</feature>
<evidence type="ECO:0000256" key="2">
    <source>
        <dbReference type="ARBA" id="ARBA00022448"/>
    </source>
</evidence>
<dbReference type="InterPro" id="IPR017937">
    <property type="entry name" value="Thioredoxin_CS"/>
</dbReference>
<keyword evidence="4 9" id="KW-1015">Disulfide bond</keyword>
<dbReference type="InterPro" id="IPR013766">
    <property type="entry name" value="Thioredoxin_domain"/>
</dbReference>
<feature type="site" description="Contributes to redox potential value" evidence="8">
    <location>
        <position position="46"/>
    </location>
</feature>
<feature type="disulfide bond" description="Redox-active" evidence="9">
    <location>
        <begin position="44"/>
        <end position="47"/>
    </location>
</feature>
<dbReference type="EMBL" id="CP012603">
    <property type="protein sequence ID" value="ALE39200.1"/>
    <property type="molecule type" value="Genomic_DNA"/>
</dbReference>
<dbReference type="PANTHER" id="PTHR45663">
    <property type="entry name" value="GEO12009P1"/>
    <property type="match status" value="1"/>
</dbReference>
<keyword evidence="5 9" id="KW-0676">Redox-active center</keyword>
<sequence>MSLICIVGKKEKESKMALAEVNDTNFKSETSGGLVLIDCWAEWCGPCRMVAPVLEELSGELDGLVKIKKLNVDDNQDTAQSLGISSIPTLLLYKDGQLVDKVIGALPKAQIKNFIERHK</sequence>
<dbReference type="AlphaFoldDB" id="A0A0M4MU49"/>
<evidence type="ECO:0000256" key="6">
    <source>
        <dbReference type="NCBIfam" id="TIGR01068"/>
    </source>
</evidence>
<dbReference type="PANTHER" id="PTHR45663:SF11">
    <property type="entry name" value="GEO12009P1"/>
    <property type="match status" value="1"/>
</dbReference>
<dbReference type="PROSITE" id="PS51352">
    <property type="entry name" value="THIOREDOXIN_2"/>
    <property type="match status" value="1"/>
</dbReference>
<keyword evidence="2" id="KW-0813">Transport</keyword>
<dbReference type="PIRSF" id="PIRSF000077">
    <property type="entry name" value="Thioredoxin"/>
    <property type="match status" value="1"/>
</dbReference>
<evidence type="ECO:0000313" key="12">
    <source>
        <dbReference type="Proteomes" id="UP000056502"/>
    </source>
</evidence>
<dbReference type="PROSITE" id="PS00194">
    <property type="entry name" value="THIOREDOXIN_1"/>
    <property type="match status" value="1"/>
</dbReference>
<evidence type="ECO:0000313" key="11">
    <source>
        <dbReference type="EMBL" id="ALE39200.1"/>
    </source>
</evidence>
<feature type="site" description="Contributes to redox potential value" evidence="8">
    <location>
        <position position="45"/>
    </location>
</feature>
<comment type="similarity">
    <text evidence="1 7">Belongs to the thioredoxin family.</text>
</comment>
<dbReference type="PATRIC" id="fig|1279460.3.peg.2031"/>
<organism evidence="11">
    <name type="scientific">Leptospira interrogans serovar Hardjo str. Norma</name>
    <dbReference type="NCBI Taxonomy" id="1279460"/>
    <lineage>
        <taxon>Bacteria</taxon>
        <taxon>Pseudomonadati</taxon>
        <taxon>Spirochaetota</taxon>
        <taxon>Spirochaetia</taxon>
        <taxon>Leptospirales</taxon>
        <taxon>Leptospiraceae</taxon>
        <taxon>Leptospira</taxon>
    </lineage>
</organism>
<evidence type="ECO:0000256" key="1">
    <source>
        <dbReference type="ARBA" id="ARBA00008987"/>
    </source>
</evidence>
<accession>A0A0M4MU49</accession>
<feature type="site" description="Deprotonates C-terminal active site Cys" evidence="8">
    <location>
        <position position="38"/>
    </location>
</feature>
<keyword evidence="3" id="KW-0249">Electron transport</keyword>
<dbReference type="GO" id="GO:0015035">
    <property type="term" value="F:protein-disulfide reductase activity"/>
    <property type="evidence" value="ECO:0007669"/>
    <property type="project" value="UniProtKB-UniRule"/>
</dbReference>
<feature type="active site" description="Nucleophile" evidence="8">
    <location>
        <position position="44"/>
    </location>
</feature>
<evidence type="ECO:0000256" key="5">
    <source>
        <dbReference type="ARBA" id="ARBA00023284"/>
    </source>
</evidence>
<protein>
    <recommendedName>
        <fullName evidence="6 7">Thioredoxin</fullName>
    </recommendedName>
</protein>
<dbReference type="NCBIfam" id="TIGR01068">
    <property type="entry name" value="thioredoxin"/>
    <property type="match status" value="1"/>
</dbReference>
<name>A0A0M4MU49_LEPIR</name>
<evidence type="ECO:0000256" key="4">
    <source>
        <dbReference type="ARBA" id="ARBA00023157"/>
    </source>
</evidence>
<proteinExistence type="inferred from homology"/>
<dbReference type="CDD" id="cd02947">
    <property type="entry name" value="TRX_family"/>
    <property type="match status" value="1"/>
</dbReference>
<dbReference type="InterPro" id="IPR005746">
    <property type="entry name" value="Thioredoxin"/>
</dbReference>
<dbReference type="SUPFAM" id="SSF52833">
    <property type="entry name" value="Thioredoxin-like"/>
    <property type="match status" value="1"/>
</dbReference>
<dbReference type="GO" id="GO:0005829">
    <property type="term" value="C:cytosol"/>
    <property type="evidence" value="ECO:0007669"/>
    <property type="project" value="TreeGrafter"/>
</dbReference>